<dbReference type="PANTHER" id="PTHR19328">
    <property type="entry name" value="HEDGEHOG-INTERACTING PROTEIN"/>
    <property type="match status" value="1"/>
</dbReference>
<evidence type="ECO:0000259" key="2">
    <source>
        <dbReference type="SMART" id="SM00776"/>
    </source>
</evidence>
<keyword evidence="4" id="KW-1185">Reference proteome</keyword>
<comment type="caution">
    <text evidence="3">The sequence shown here is derived from an EMBL/GenBank/DDBJ whole genome shotgun (WGS) entry which is preliminary data.</text>
</comment>
<sequence length="1028" mass="113088">MEDIVHETVLEGEFEVPIDIDWIPGDPPRMILCDKSGVIYLQIDGVLQSKPFLDISDKVVSFGDRGLVSCLIDKEFEKRPFLYVSYVDNRVNNPADGPLSGKVARYAVESDLSSASEEEVVLLGTETPPPEGCGTTPSIGKKDILCLDTRHHNLGGLTMSPGGNLYVGIGDAAMPVVFDGLPLRAQDPDFAVGKIYCIMPNGLACADNPFVDDEGNRTSNRAKLHNYGTRNPFRLNWDPVLGVPLVGQVGHSTIESLFPGYPLSNFGWPCIEGNEVNVKTTEQPVCVDMADGAIKVESPLWAYSHDLGTSITGAARLTSSIWPSNLRGLIAVCDYTKQWIKLIEVDEGGIVGRPKDLLSDLKGPVQLKQGPDGWLYYLSLVGRKVVRIRYEEDESVPEVVRVHPPAMAENVEVTEVLRVKFSKQIDERTISGQNIWAAKRATEERVEATLEWDPATKEVVIRPVSRLYKMTYYVVTVLADIEDGRGQKLKSKFMSSFMTGTGLSVYLSDLPFLTEQNGIKSVPVLRDLQQFLDLEQVQPPISLRGVSYEKGIGVVCRSTVKVALPEECKRFQSYVGVDDLRKALETVELFFKVRKFSPGAGAETLYEDISALTRSKRAKLIDVNVRGAETVTISCRKSDVTRFGLAIGSWADAKFRCGDYDRNRPEVVRMEPVGRLRIWEAITVVFSEPMDIISSLEATEMLLPIALGGYEIGFTAKFSADQTQMIIQPNQQLLYDTTYLVTIKSSARDLAGNELRGDVKHEFMTTTIYPRGLKVRLAELTVQVVDPPEAFTTSSEGRNAVLRLRSDVSVEYMAPGVCRTLKMNVAANPSGSDLDFKVTGDRGQSLCRSRGIRGSDEPIHLECSLKDQNTFKLVATGGTGVVRVLDAVLECSSEAKQSRCLFDSDMPESFRVHDNISFGAKCYNYKGDLIPASIDNRNVIVASTQIRPQTVTVGVTTMPSGLKVAVDSLSGPSPLKSIVVVGANFTVNVPTKSYGGDFQGWDDNPSVGPTRSFLFNTPGTRDYNAFYS</sequence>
<accession>A0AAV8UX67</accession>
<dbReference type="Gene3D" id="2.60.40.1220">
    <property type="match status" value="2"/>
</dbReference>
<dbReference type="EMBL" id="JAMWBK010000004">
    <property type="protein sequence ID" value="KAJ8905632.1"/>
    <property type="molecule type" value="Genomic_DNA"/>
</dbReference>
<dbReference type="InterPro" id="IPR011042">
    <property type="entry name" value="6-blade_b-propeller_TolB-like"/>
</dbReference>
<dbReference type="InterPro" id="IPR038637">
    <property type="entry name" value="NPCBM_sf"/>
</dbReference>
<feature type="domain" description="Glycosyl hydrolase family 98 putative carbohydrate-binding module" evidence="2">
    <location>
        <begin position="501"/>
        <end position="657"/>
    </location>
</feature>
<dbReference type="InterPro" id="IPR014755">
    <property type="entry name" value="Cu-Rt/internalin_Ig-like"/>
</dbReference>
<dbReference type="SMART" id="SM00776">
    <property type="entry name" value="NPCBM"/>
    <property type="match status" value="1"/>
</dbReference>
<dbReference type="Gene3D" id="2.60.120.1060">
    <property type="entry name" value="NPCBM/NEW2 domain"/>
    <property type="match status" value="1"/>
</dbReference>
<dbReference type="Pfam" id="PF08305">
    <property type="entry name" value="NPCBM"/>
    <property type="match status" value="1"/>
</dbReference>
<dbReference type="PANTHER" id="PTHR19328:SF13">
    <property type="entry name" value="HIPL1 PROTEIN"/>
    <property type="match status" value="1"/>
</dbReference>
<dbReference type="Pfam" id="PF07995">
    <property type="entry name" value="GSDH"/>
    <property type="match status" value="1"/>
</dbReference>
<dbReference type="Pfam" id="PF13205">
    <property type="entry name" value="Big_5"/>
    <property type="match status" value="2"/>
</dbReference>
<dbReference type="InterPro" id="IPR013222">
    <property type="entry name" value="Glyco_hyd_98_carb-bd"/>
</dbReference>
<evidence type="ECO:0000313" key="3">
    <source>
        <dbReference type="EMBL" id="KAJ8905632.1"/>
    </source>
</evidence>
<dbReference type="InterPro" id="IPR008979">
    <property type="entry name" value="Galactose-bd-like_sf"/>
</dbReference>
<evidence type="ECO:0000256" key="1">
    <source>
        <dbReference type="ARBA" id="ARBA00022729"/>
    </source>
</evidence>
<gene>
    <name evidence="3" type="ORF">NDN08_002138</name>
</gene>
<dbReference type="AlphaFoldDB" id="A0AAV8UX67"/>
<protein>
    <recommendedName>
        <fullName evidence="2">Glycosyl hydrolase family 98 putative carbohydrate-binding module domain-containing protein</fullName>
    </recommendedName>
</protein>
<reference evidence="3 4" key="1">
    <citation type="journal article" date="2023" name="Nat. Commun.">
        <title>Origin of minicircular mitochondrial genomes in red algae.</title>
        <authorList>
            <person name="Lee Y."/>
            <person name="Cho C.H."/>
            <person name="Lee Y.M."/>
            <person name="Park S.I."/>
            <person name="Yang J.H."/>
            <person name="West J.A."/>
            <person name="Bhattacharya D."/>
            <person name="Yoon H.S."/>
        </authorList>
    </citation>
    <scope>NUCLEOTIDE SEQUENCE [LARGE SCALE GENOMIC DNA]</scope>
    <source>
        <strain evidence="3 4">CCMP1338</strain>
        <tissue evidence="3">Whole cell</tissue>
    </source>
</reference>
<dbReference type="Gene3D" id="2.120.10.30">
    <property type="entry name" value="TolB, C-terminal domain"/>
    <property type="match status" value="1"/>
</dbReference>
<keyword evidence="1" id="KW-0732">Signal</keyword>
<dbReference type="InterPro" id="IPR032812">
    <property type="entry name" value="SbsA_Ig"/>
</dbReference>
<evidence type="ECO:0000313" key="4">
    <source>
        <dbReference type="Proteomes" id="UP001157974"/>
    </source>
</evidence>
<organism evidence="3 4">
    <name type="scientific">Rhodosorus marinus</name>
    <dbReference type="NCBI Taxonomy" id="101924"/>
    <lineage>
        <taxon>Eukaryota</taxon>
        <taxon>Rhodophyta</taxon>
        <taxon>Stylonematophyceae</taxon>
        <taxon>Stylonematales</taxon>
        <taxon>Stylonemataceae</taxon>
        <taxon>Rhodosorus</taxon>
    </lineage>
</organism>
<dbReference type="InterPro" id="IPR012938">
    <property type="entry name" value="Glc/Sorbosone_DH"/>
</dbReference>
<proteinExistence type="predicted"/>
<dbReference type="Proteomes" id="UP001157974">
    <property type="component" value="Unassembled WGS sequence"/>
</dbReference>
<dbReference type="InterPro" id="IPR011041">
    <property type="entry name" value="Quinoprot_gluc/sorb_DH_b-prop"/>
</dbReference>
<dbReference type="SUPFAM" id="SSF49785">
    <property type="entry name" value="Galactose-binding domain-like"/>
    <property type="match status" value="1"/>
</dbReference>
<dbReference type="SUPFAM" id="SSF50952">
    <property type="entry name" value="Soluble quinoprotein glucose dehydrogenase"/>
    <property type="match status" value="1"/>
</dbReference>
<name>A0AAV8UX67_9RHOD</name>